<dbReference type="EMBL" id="BOQP01000036">
    <property type="protein sequence ID" value="GIM79033.1"/>
    <property type="molecule type" value="Genomic_DNA"/>
</dbReference>
<dbReference type="Pfam" id="PF01494">
    <property type="entry name" value="FAD_binding_3"/>
    <property type="match status" value="1"/>
</dbReference>
<dbReference type="Gene3D" id="3.50.50.60">
    <property type="entry name" value="FAD/NAD(P)-binding domain"/>
    <property type="match status" value="1"/>
</dbReference>
<evidence type="ECO:0000256" key="1">
    <source>
        <dbReference type="SAM" id="MobiDB-lite"/>
    </source>
</evidence>
<dbReference type="InterPro" id="IPR002938">
    <property type="entry name" value="FAD-bd"/>
</dbReference>
<sequence length="66" mass="7213">MRREPAAPTHMHFPAGGVGLKLGLQDAMNLGWKLAAVVQAALITATTRPDPRTRQRSSSWTPSWMS</sequence>
<protein>
    <recommendedName>
        <fullName evidence="2">FAD-binding domain-containing protein</fullName>
    </recommendedName>
</protein>
<evidence type="ECO:0000313" key="4">
    <source>
        <dbReference type="Proteomes" id="UP000680865"/>
    </source>
</evidence>
<evidence type="ECO:0000259" key="2">
    <source>
        <dbReference type="Pfam" id="PF01494"/>
    </source>
</evidence>
<dbReference type="AlphaFoldDB" id="A0A919W465"/>
<gene>
    <name evidence="3" type="ORF">Aco04nite_63440</name>
</gene>
<dbReference type="Proteomes" id="UP000680865">
    <property type="component" value="Unassembled WGS sequence"/>
</dbReference>
<comment type="caution">
    <text evidence="3">The sequence shown here is derived from an EMBL/GenBank/DDBJ whole genome shotgun (WGS) entry which is preliminary data.</text>
</comment>
<dbReference type="GO" id="GO:0071949">
    <property type="term" value="F:FAD binding"/>
    <property type="evidence" value="ECO:0007669"/>
    <property type="project" value="InterPro"/>
</dbReference>
<name>A0A919W465_9ACTN</name>
<reference evidence="3" key="1">
    <citation type="submission" date="2021-03" db="EMBL/GenBank/DDBJ databases">
        <title>Whole genome shotgun sequence of Actinoplanes consettensis NBRC 14913.</title>
        <authorList>
            <person name="Komaki H."/>
            <person name="Tamura T."/>
        </authorList>
    </citation>
    <scope>NUCLEOTIDE SEQUENCE</scope>
    <source>
        <strain evidence="3">NBRC 14913</strain>
    </source>
</reference>
<evidence type="ECO:0000313" key="3">
    <source>
        <dbReference type="EMBL" id="GIM79033.1"/>
    </source>
</evidence>
<feature type="compositionally biased region" description="Polar residues" evidence="1">
    <location>
        <begin position="56"/>
        <end position="66"/>
    </location>
</feature>
<accession>A0A919W465</accession>
<dbReference type="InterPro" id="IPR036188">
    <property type="entry name" value="FAD/NAD-bd_sf"/>
</dbReference>
<feature type="region of interest" description="Disordered" evidence="1">
    <location>
        <begin position="47"/>
        <end position="66"/>
    </location>
</feature>
<organism evidence="3 4">
    <name type="scientific">Winogradskya consettensis</name>
    <dbReference type="NCBI Taxonomy" id="113560"/>
    <lineage>
        <taxon>Bacteria</taxon>
        <taxon>Bacillati</taxon>
        <taxon>Actinomycetota</taxon>
        <taxon>Actinomycetes</taxon>
        <taxon>Micromonosporales</taxon>
        <taxon>Micromonosporaceae</taxon>
        <taxon>Winogradskya</taxon>
    </lineage>
</organism>
<proteinExistence type="predicted"/>
<keyword evidence="4" id="KW-1185">Reference proteome</keyword>
<feature type="domain" description="FAD-binding" evidence="2">
    <location>
        <begin position="10"/>
        <end position="39"/>
    </location>
</feature>